<evidence type="ECO:0000256" key="1">
    <source>
        <dbReference type="ARBA" id="ARBA00022679"/>
    </source>
</evidence>
<reference evidence="5" key="2">
    <citation type="journal article" date="2021" name="PeerJ">
        <title>Extensive microbial diversity within the chicken gut microbiome revealed by metagenomics and culture.</title>
        <authorList>
            <person name="Gilroy R."/>
            <person name="Ravi A."/>
            <person name="Getino M."/>
            <person name="Pursley I."/>
            <person name="Horton D.L."/>
            <person name="Alikhan N.F."/>
            <person name="Baker D."/>
            <person name="Gharbi K."/>
            <person name="Hall N."/>
            <person name="Watson M."/>
            <person name="Adriaenssens E.M."/>
            <person name="Foster-Nyarko E."/>
            <person name="Jarju S."/>
            <person name="Secka A."/>
            <person name="Antonio M."/>
            <person name="Oren A."/>
            <person name="Chaudhuri R.R."/>
            <person name="La Ragione R."/>
            <person name="Hildebrand F."/>
            <person name="Pallen M.J."/>
        </authorList>
    </citation>
    <scope>NUCLEOTIDE SEQUENCE</scope>
    <source>
        <strain evidence="5">ChiSjej2B20-13462</strain>
    </source>
</reference>
<feature type="domain" description="Cobalamin adenosyltransferase-like" evidence="4">
    <location>
        <begin position="67"/>
        <end position="227"/>
    </location>
</feature>
<evidence type="ECO:0000313" key="5">
    <source>
        <dbReference type="EMBL" id="HIQ69515.1"/>
    </source>
</evidence>
<keyword evidence="3 5" id="KW-0067">ATP-binding</keyword>
<proteinExistence type="predicted"/>
<organism evidence="5 6">
    <name type="scientific">Candidatus Avoscillospira stercorigallinarum</name>
    <dbReference type="NCBI Taxonomy" id="2840708"/>
    <lineage>
        <taxon>Bacteria</taxon>
        <taxon>Bacillati</taxon>
        <taxon>Bacillota</taxon>
        <taxon>Clostridia</taxon>
        <taxon>Eubacteriales</taxon>
        <taxon>Oscillospiraceae</taxon>
        <taxon>Oscillospiraceae incertae sedis</taxon>
        <taxon>Candidatus Avoscillospira</taxon>
    </lineage>
</organism>
<sequence>MAVFTAESARANVRVRDGKRVFYLAEGDHLTPSARDWLRRDGVEILPARAAKPNGYRTLTGAVYVEKPEHMTHLAGDVLVEKTHPRIAFRGGIDALEAALLLAGREARAAGAGETEQALEEVLTLVRRLIRCDVLEEPLPEFTLGGLTASELRQHSHFPQKYYDQPHFMPDFSDSRLLLTLNQARTQARWAELLACSAFRDSEGRVTRPDLIQALNRVSSLLWILMIRRRKEERAG</sequence>
<dbReference type="Gene3D" id="1.20.1200.10">
    <property type="entry name" value="Cobalamin adenosyltransferase-like"/>
    <property type="match status" value="1"/>
</dbReference>
<dbReference type="GO" id="GO:0008817">
    <property type="term" value="F:corrinoid adenosyltransferase activity"/>
    <property type="evidence" value="ECO:0007669"/>
    <property type="project" value="InterPro"/>
</dbReference>
<comment type="caution">
    <text evidence="5">The sequence shown here is derived from an EMBL/GenBank/DDBJ whole genome shotgun (WGS) entry which is preliminary data.</text>
</comment>
<reference evidence="5" key="1">
    <citation type="submission" date="2020-10" db="EMBL/GenBank/DDBJ databases">
        <authorList>
            <person name="Gilroy R."/>
        </authorList>
    </citation>
    <scope>NUCLEOTIDE SEQUENCE</scope>
    <source>
        <strain evidence="5">ChiSjej2B20-13462</strain>
    </source>
</reference>
<name>A0A9D1CNI9_9FIRM</name>
<dbReference type="Proteomes" id="UP000886874">
    <property type="component" value="Unassembled WGS sequence"/>
</dbReference>
<keyword evidence="2" id="KW-0547">Nucleotide-binding</keyword>
<dbReference type="SUPFAM" id="SSF89028">
    <property type="entry name" value="Cobalamin adenosyltransferase-like"/>
    <property type="match status" value="1"/>
</dbReference>
<dbReference type="InterPro" id="IPR036451">
    <property type="entry name" value="CblAdoTrfase-like_sf"/>
</dbReference>
<evidence type="ECO:0000313" key="6">
    <source>
        <dbReference type="Proteomes" id="UP000886874"/>
    </source>
</evidence>
<dbReference type="InterPro" id="IPR016030">
    <property type="entry name" value="CblAdoTrfase-like"/>
</dbReference>
<evidence type="ECO:0000259" key="4">
    <source>
        <dbReference type="Pfam" id="PF01923"/>
    </source>
</evidence>
<dbReference type="GO" id="GO:0009236">
    <property type="term" value="P:cobalamin biosynthetic process"/>
    <property type="evidence" value="ECO:0007669"/>
    <property type="project" value="InterPro"/>
</dbReference>
<dbReference type="InterPro" id="IPR009194">
    <property type="entry name" value="AdoTrfase_EutT"/>
</dbReference>
<accession>A0A9D1CNI9</accession>
<dbReference type="PIRSF" id="PIRSF012294">
    <property type="entry name" value="ATR_EutT"/>
    <property type="match status" value="1"/>
</dbReference>
<evidence type="ECO:0000256" key="3">
    <source>
        <dbReference type="ARBA" id="ARBA00022840"/>
    </source>
</evidence>
<dbReference type="EMBL" id="DVFN01000064">
    <property type="protein sequence ID" value="HIQ69515.1"/>
    <property type="molecule type" value="Genomic_DNA"/>
</dbReference>
<dbReference type="GO" id="GO:0006580">
    <property type="term" value="P:ethanolamine metabolic process"/>
    <property type="evidence" value="ECO:0007669"/>
    <property type="project" value="InterPro"/>
</dbReference>
<protein>
    <submittedName>
        <fullName evidence="5">ATP-binding protein</fullName>
    </submittedName>
</protein>
<evidence type="ECO:0000256" key="2">
    <source>
        <dbReference type="ARBA" id="ARBA00022741"/>
    </source>
</evidence>
<dbReference type="GO" id="GO:0005524">
    <property type="term" value="F:ATP binding"/>
    <property type="evidence" value="ECO:0007669"/>
    <property type="project" value="UniProtKB-KW"/>
</dbReference>
<keyword evidence="1" id="KW-0808">Transferase</keyword>
<dbReference type="Pfam" id="PF01923">
    <property type="entry name" value="Cob_adeno_trans"/>
    <property type="match status" value="1"/>
</dbReference>
<dbReference type="AlphaFoldDB" id="A0A9D1CNI9"/>
<gene>
    <name evidence="5" type="ORF">IAA67_04195</name>
</gene>